<sequence>MKSVFRITLYVVLAVLAISCSDDENPADNFLGTQDVTITVNDQAYALKGGAYYDEQDESNCDINEIVHFGDSSTFRFGLNNGVGIDVFNFTFDTDFNSNGVAVGQIVTNPYFFSFAMRFENQVSFYRGAVINGQDAYFGNGSSNEVVVSIQNISMVVNERVSNGREQVIDGVRQDYPLEKVSGALNFSFTDESGNSQDVSMDFNLEGENIVIEPDEFISSDTSDDDGNGGGSGTDCGNLEYNGPTEGQIAQFCQTAQLAQCTGNTTEYNLLCDIIADYEATCPYCN</sequence>
<dbReference type="EMBL" id="CP002046">
    <property type="protein sequence ID" value="EAP86057.1"/>
    <property type="molecule type" value="Genomic_DNA"/>
</dbReference>
<evidence type="ECO:0008006" key="4">
    <source>
        <dbReference type="Google" id="ProtNLM"/>
    </source>
</evidence>
<dbReference type="KEGG" id="cat:CA2559_08491"/>
<dbReference type="PROSITE" id="PS51257">
    <property type="entry name" value="PROKAR_LIPOPROTEIN"/>
    <property type="match status" value="1"/>
</dbReference>
<evidence type="ECO:0000313" key="2">
    <source>
        <dbReference type="EMBL" id="EAP86057.1"/>
    </source>
</evidence>
<gene>
    <name evidence="2" type="ordered locus">CA2559_08491</name>
</gene>
<dbReference type="GeneID" id="89453450"/>
<accession>A3UBQ6</accession>
<dbReference type="Proteomes" id="UP000002297">
    <property type="component" value="Chromosome"/>
</dbReference>
<reference evidence="2 3" key="1">
    <citation type="journal article" date="2010" name="J. Bacteriol.">
        <title>The complete genome sequence of Croceibacter atlanticus HTCC2559T.</title>
        <authorList>
            <person name="Oh H.M."/>
            <person name="Kang I."/>
            <person name="Ferriera S."/>
            <person name="Giovannoni S.J."/>
            <person name="Cho J.C."/>
        </authorList>
    </citation>
    <scope>NUCLEOTIDE SEQUENCE [LARGE SCALE GENOMIC DNA]</scope>
    <source>
        <strain evidence="3">ATCC BAA-628 / HTCC2559 / KCTC 12090</strain>
    </source>
</reference>
<proteinExistence type="predicted"/>
<protein>
    <recommendedName>
        <fullName evidence="4">Lipoprotein</fullName>
    </recommendedName>
</protein>
<evidence type="ECO:0000256" key="1">
    <source>
        <dbReference type="SAM" id="MobiDB-lite"/>
    </source>
</evidence>
<dbReference type="OrthoDB" id="1432030at2"/>
<feature type="compositionally biased region" description="Acidic residues" evidence="1">
    <location>
        <begin position="218"/>
        <end position="227"/>
    </location>
</feature>
<dbReference type="AlphaFoldDB" id="A3UBQ6"/>
<keyword evidence="3" id="KW-1185">Reference proteome</keyword>
<dbReference type="HOGENOM" id="CLU_972243_0_0_10"/>
<feature type="region of interest" description="Disordered" evidence="1">
    <location>
        <begin position="218"/>
        <end position="240"/>
    </location>
</feature>
<evidence type="ECO:0000313" key="3">
    <source>
        <dbReference type="Proteomes" id="UP000002297"/>
    </source>
</evidence>
<dbReference type="RefSeq" id="WP_013187443.1">
    <property type="nucleotide sequence ID" value="NC_014230.1"/>
</dbReference>
<name>A3UBQ6_CROAH</name>
<organism evidence="2 3">
    <name type="scientific">Croceibacter atlanticus (strain ATCC BAA-628 / JCM 21780 / CIP 108009 / IAM 15332 / KCTC 12090 / HTCC2559)</name>
    <dbReference type="NCBI Taxonomy" id="216432"/>
    <lineage>
        <taxon>Bacteria</taxon>
        <taxon>Pseudomonadati</taxon>
        <taxon>Bacteroidota</taxon>
        <taxon>Flavobacteriia</taxon>
        <taxon>Flavobacteriales</taxon>
        <taxon>Flavobacteriaceae</taxon>
        <taxon>Croceibacter</taxon>
    </lineage>
</organism>